<accession>A0ABY3T527</accession>
<proteinExistence type="predicted"/>
<evidence type="ECO:0000313" key="2">
    <source>
        <dbReference type="Proteomes" id="UP001054801"/>
    </source>
</evidence>
<dbReference type="SUPFAM" id="SSF140663">
    <property type="entry name" value="TTHA0068-like"/>
    <property type="match status" value="1"/>
</dbReference>
<gene>
    <name evidence="1" type="ORF">L2Y54_09870</name>
</gene>
<dbReference type="Pfam" id="PF03745">
    <property type="entry name" value="DUF309"/>
    <property type="match status" value="1"/>
</dbReference>
<dbReference type="EMBL" id="CP091244">
    <property type="protein sequence ID" value="UJS26324.1"/>
    <property type="molecule type" value="Genomic_DNA"/>
</dbReference>
<dbReference type="InterPro" id="IPR023203">
    <property type="entry name" value="TTHA0068_sf"/>
</dbReference>
<dbReference type="Proteomes" id="UP001054801">
    <property type="component" value="Chromosome"/>
</dbReference>
<dbReference type="InterPro" id="IPR005500">
    <property type="entry name" value="DUF309"/>
</dbReference>
<reference evidence="1" key="1">
    <citation type="journal article" date="2022" name="Microorganisms">
        <title>Two New Species of Filamentous Sulfur Bacteria of the Genus Thiothrix, Thiothrix winogradskyi sp. nov. and 'Candidatus Thiothrix sulfatifontis' sp. nov.</title>
        <authorList>
            <person name="Ravin N.V."/>
            <person name="Rossetti S."/>
            <person name="Beletsky A.V."/>
            <person name="Kadnikov V.V."/>
            <person name="Rudenko T.S."/>
            <person name="Smolyakov D.D."/>
            <person name="Moskvitina M.I."/>
            <person name="Gureeva M.V."/>
            <person name="Mardanov A.V."/>
            <person name="Grabovich M.Y."/>
        </authorList>
    </citation>
    <scope>NUCLEOTIDE SEQUENCE</scope>
    <source>
        <strain evidence="1">CT3</strain>
    </source>
</reference>
<name>A0ABY3T527_9GAMM</name>
<protein>
    <submittedName>
        <fullName evidence="1">DUF309 domain-containing protein</fullName>
    </submittedName>
</protein>
<organism evidence="1 2">
    <name type="scientific">Thiothrix winogradskyi</name>
    <dbReference type="NCBI Taxonomy" id="96472"/>
    <lineage>
        <taxon>Bacteria</taxon>
        <taxon>Pseudomonadati</taxon>
        <taxon>Pseudomonadota</taxon>
        <taxon>Gammaproteobacteria</taxon>
        <taxon>Thiotrichales</taxon>
        <taxon>Thiotrichaceae</taxon>
        <taxon>Thiothrix</taxon>
    </lineage>
</organism>
<dbReference type="RefSeq" id="WP_236501701.1">
    <property type="nucleotide sequence ID" value="NZ_CP091244.1"/>
</dbReference>
<dbReference type="Gene3D" id="1.10.3450.10">
    <property type="entry name" value="TTHA0068-like"/>
    <property type="match status" value="1"/>
</dbReference>
<sequence>MTNATEEDLKPLNLNVFWPELAALWDAGDFGAAHDWLGERWNVLIQSRPQGHDDPDARFLQGLAYAVLAFHFTQHANQDGARLMVEDTLRVLPEFTPAWAGMETAPVIASVKVLQPLLEGLDNEAPCPLQPFRCEPLKFTASEMSL</sequence>
<keyword evidence="2" id="KW-1185">Reference proteome</keyword>
<evidence type="ECO:0000313" key="1">
    <source>
        <dbReference type="EMBL" id="UJS26324.1"/>
    </source>
</evidence>